<dbReference type="RefSeq" id="WP_160756686.1">
    <property type="nucleotide sequence ID" value="NZ_WTYL01000003.1"/>
</dbReference>
<sequence length="153" mass="17639">MTLPTDLNRKIVEDLYCEALMLADEVRSIFDLTPVREAGDTADRLRLALSVEGLRTTTRVMHVLAWLLNHRAFYAGELSEFQLRRHSKLPPDRAPEQANLDLLEKETCSLVLQSQTLHQRIARLDTAWRGRYEMQPAAVLRLRERLSQAVFKA</sequence>
<evidence type="ECO:0000313" key="2">
    <source>
        <dbReference type="Proteomes" id="UP000431922"/>
    </source>
</evidence>
<name>A0A845B6J0_9SPHN</name>
<comment type="caution">
    <text evidence="1">The sequence shown here is derived from an EMBL/GenBank/DDBJ whole genome shotgun (WGS) entry which is preliminary data.</text>
</comment>
<dbReference type="Proteomes" id="UP000431922">
    <property type="component" value="Unassembled WGS sequence"/>
</dbReference>
<gene>
    <name evidence="1" type="ORF">GRI65_11365</name>
</gene>
<organism evidence="1 2">
    <name type="scientific">Allopontixanthobacter sediminis</name>
    <dbReference type="NCBI Taxonomy" id="1689985"/>
    <lineage>
        <taxon>Bacteria</taxon>
        <taxon>Pseudomonadati</taxon>
        <taxon>Pseudomonadota</taxon>
        <taxon>Alphaproteobacteria</taxon>
        <taxon>Sphingomonadales</taxon>
        <taxon>Erythrobacteraceae</taxon>
        <taxon>Allopontixanthobacter</taxon>
    </lineage>
</organism>
<dbReference type="OrthoDB" id="9799531at2"/>
<protein>
    <submittedName>
        <fullName evidence="1">DUF1465 family protein</fullName>
    </submittedName>
</protein>
<keyword evidence="2" id="KW-1185">Reference proteome</keyword>
<dbReference type="AlphaFoldDB" id="A0A845B6J0"/>
<dbReference type="InterPro" id="IPR010848">
    <property type="entry name" value="DUF1465"/>
</dbReference>
<dbReference type="Gene3D" id="1.10.8.930">
    <property type="entry name" value="Protein of unknown function DUF1465"/>
    <property type="match status" value="1"/>
</dbReference>
<reference evidence="1 2" key="1">
    <citation type="submission" date="2019-12" db="EMBL/GenBank/DDBJ databases">
        <title>Genomic-based taxomic classification of the family Erythrobacteraceae.</title>
        <authorList>
            <person name="Xu L."/>
        </authorList>
    </citation>
    <scope>NUCLEOTIDE SEQUENCE [LARGE SCALE GENOMIC DNA]</scope>
    <source>
        <strain evidence="1 2">KCTC 42453</strain>
    </source>
</reference>
<dbReference type="Pfam" id="PF07323">
    <property type="entry name" value="DUF1465"/>
    <property type="match status" value="1"/>
</dbReference>
<accession>A0A845B6J0</accession>
<evidence type="ECO:0000313" key="1">
    <source>
        <dbReference type="EMBL" id="MXP45047.1"/>
    </source>
</evidence>
<dbReference type="InterPro" id="IPR038301">
    <property type="entry name" value="AraC-like_sf"/>
</dbReference>
<proteinExistence type="predicted"/>
<dbReference type="EMBL" id="WTYL01000003">
    <property type="protein sequence ID" value="MXP45047.1"/>
    <property type="molecule type" value="Genomic_DNA"/>
</dbReference>